<accession>A0A5D4SEY4</accession>
<keyword evidence="1" id="KW-0812">Transmembrane</keyword>
<feature type="transmembrane region" description="Helical" evidence="1">
    <location>
        <begin position="9"/>
        <end position="29"/>
    </location>
</feature>
<evidence type="ECO:0000313" key="2">
    <source>
        <dbReference type="EMBL" id="TYS60664.1"/>
    </source>
</evidence>
<dbReference type="Proteomes" id="UP000323732">
    <property type="component" value="Unassembled WGS sequence"/>
</dbReference>
<evidence type="ECO:0000313" key="3">
    <source>
        <dbReference type="Proteomes" id="UP000323732"/>
    </source>
</evidence>
<protein>
    <submittedName>
        <fullName evidence="2">Uncharacterized protein</fullName>
    </submittedName>
</protein>
<dbReference type="AlphaFoldDB" id="A0A5D4SEY4"/>
<dbReference type="RefSeq" id="WP_187445519.1">
    <property type="nucleotide sequence ID" value="NZ_VTES01000006.1"/>
</dbReference>
<dbReference type="EMBL" id="VTES01000006">
    <property type="protein sequence ID" value="TYS60664.1"/>
    <property type="molecule type" value="Genomic_DNA"/>
</dbReference>
<comment type="caution">
    <text evidence="2">The sequence shown here is derived from an EMBL/GenBank/DDBJ whole genome shotgun (WGS) entry which is preliminary data.</text>
</comment>
<proteinExistence type="predicted"/>
<reference evidence="2 3" key="1">
    <citation type="submission" date="2019-08" db="EMBL/GenBank/DDBJ databases">
        <title>Bacillus genomes from the desert of Cuatro Cienegas, Coahuila.</title>
        <authorList>
            <person name="Olmedo-Alvarez G."/>
        </authorList>
    </citation>
    <scope>NUCLEOTIDE SEQUENCE [LARGE SCALE GENOMIC DNA]</scope>
    <source>
        <strain evidence="2 3">CH37_1T</strain>
    </source>
</reference>
<gene>
    <name evidence="2" type="ORF">FZD47_20870</name>
</gene>
<evidence type="ECO:0000256" key="1">
    <source>
        <dbReference type="SAM" id="Phobius"/>
    </source>
</evidence>
<keyword evidence="1" id="KW-0472">Membrane</keyword>
<sequence>MVNLVKKSIPFIMIVILIVVIIFAVFLNAKQTQESAAPTFIKEESIQHVLDIQIENAKMQDFIISHLPNKDVFLDSGVSWEGISAKEFPLQALYASIIEHDTGLLMSAFTGESFQELSETNYSYEEKIERLSESINLLSRGGKLQQLSFSFKKDRYGGVENEGTLYLKYTDGITYDVQFELEAIKDGGHDHEESYSYQIQTPLQTILNHLSM</sequence>
<keyword evidence="1" id="KW-1133">Transmembrane helix</keyword>
<organism evidence="2 3">
    <name type="scientific">Bacillus infantis</name>
    <dbReference type="NCBI Taxonomy" id="324767"/>
    <lineage>
        <taxon>Bacteria</taxon>
        <taxon>Bacillati</taxon>
        <taxon>Bacillota</taxon>
        <taxon>Bacilli</taxon>
        <taxon>Bacillales</taxon>
        <taxon>Bacillaceae</taxon>
        <taxon>Bacillus</taxon>
    </lineage>
</organism>
<name>A0A5D4SEY4_9BACI</name>